<dbReference type="OrthoDB" id="5194136at2"/>
<organism evidence="3 4">
    <name type="scientific">Stackebrandtia nassauensis (strain DSM 44728 / CIP 108903 / NRRL B-16338 / NBRC 102104 / LLR-40K-21)</name>
    <dbReference type="NCBI Taxonomy" id="446470"/>
    <lineage>
        <taxon>Bacteria</taxon>
        <taxon>Bacillati</taxon>
        <taxon>Actinomycetota</taxon>
        <taxon>Actinomycetes</taxon>
        <taxon>Glycomycetales</taxon>
        <taxon>Glycomycetaceae</taxon>
        <taxon>Stackebrandtia</taxon>
    </lineage>
</organism>
<sequence length="333" mass="35161">MTYPPQQPQDWGGQQPYDPNQQGYGQQPQPGFDQQLPSYDLEPQPGQYQQDPYAQPQVDPYQPPQPSYDPAQYSAPPVSVAPASGQPYGGGPMLPPAAPKSSAPVWIFIVGGVVLLALIGVGVFFAIKSTGGSPDDDKTDSANEKSEEPSDDPPSASQSPSGDMIVDTNTGLGFKSMSGWQTMDTSAGIPVPGFTSFQGQQYEVTTDWVAMLGVGEIDASTLGYKDSGDLKDTVKAIAKEYDKNNFGKDPKGLDRDVKAEYDDADLAGKKAITMAYHLTWDKGENPDTGEQIVIAVIDVGGGKAAGFLGSLPDSTPKDQVDAAVEAAGTLAFS</sequence>
<dbReference type="Proteomes" id="UP000000844">
    <property type="component" value="Chromosome"/>
</dbReference>
<feature type="region of interest" description="Disordered" evidence="1">
    <location>
        <begin position="129"/>
        <end position="168"/>
    </location>
</feature>
<gene>
    <name evidence="3" type="ordered locus">Snas_2113</name>
</gene>
<proteinExistence type="predicted"/>
<keyword evidence="2" id="KW-0812">Transmembrane</keyword>
<dbReference type="STRING" id="446470.Snas_2113"/>
<evidence type="ECO:0000313" key="4">
    <source>
        <dbReference type="Proteomes" id="UP000000844"/>
    </source>
</evidence>
<dbReference type="eggNOG" id="ENOG5030J64">
    <property type="taxonomic scope" value="Bacteria"/>
</dbReference>
<feature type="compositionally biased region" description="Basic and acidic residues" evidence="1">
    <location>
        <begin position="135"/>
        <end position="148"/>
    </location>
</feature>
<feature type="region of interest" description="Disordered" evidence="1">
    <location>
        <begin position="1"/>
        <end position="84"/>
    </location>
</feature>
<accession>D3Q0S1</accession>
<dbReference type="EMBL" id="CP001778">
    <property type="protein sequence ID" value="ADD41807.1"/>
    <property type="molecule type" value="Genomic_DNA"/>
</dbReference>
<protein>
    <submittedName>
        <fullName evidence="3">Uncharacterized protein</fullName>
    </submittedName>
</protein>
<feature type="transmembrane region" description="Helical" evidence="2">
    <location>
        <begin position="103"/>
        <end position="127"/>
    </location>
</feature>
<dbReference type="KEGG" id="sna:Snas_2113"/>
<feature type="compositionally biased region" description="Low complexity" evidence="1">
    <location>
        <begin position="1"/>
        <end position="60"/>
    </location>
</feature>
<evidence type="ECO:0000256" key="2">
    <source>
        <dbReference type="SAM" id="Phobius"/>
    </source>
</evidence>
<reference evidence="3 4" key="1">
    <citation type="journal article" date="2009" name="Stand. Genomic Sci.">
        <title>Complete genome sequence of Stackebrandtia nassauensis type strain (LLR-40K-21).</title>
        <authorList>
            <person name="Munk C."/>
            <person name="Lapidus A."/>
            <person name="Copeland A."/>
            <person name="Jando M."/>
            <person name="Mayilraj S."/>
            <person name="Glavina Del Rio T."/>
            <person name="Nolan M."/>
            <person name="Chen F."/>
            <person name="Lucas S."/>
            <person name="Tice H."/>
            <person name="Cheng J.F."/>
            <person name="Han C."/>
            <person name="Detter J.C."/>
            <person name="Bruce D."/>
            <person name="Goodwin L."/>
            <person name="Chain P."/>
            <person name="Pitluck S."/>
            <person name="Goker M."/>
            <person name="Ovchinikova G."/>
            <person name="Pati A."/>
            <person name="Ivanova N."/>
            <person name="Mavromatis K."/>
            <person name="Chen A."/>
            <person name="Palaniappan K."/>
            <person name="Land M."/>
            <person name="Hauser L."/>
            <person name="Chang Y.J."/>
            <person name="Jeffries C.D."/>
            <person name="Bristow J."/>
            <person name="Eisen J.A."/>
            <person name="Markowitz V."/>
            <person name="Hugenholtz P."/>
            <person name="Kyrpides N.C."/>
            <person name="Klenk H.P."/>
        </authorList>
    </citation>
    <scope>NUCLEOTIDE SEQUENCE [LARGE SCALE GENOMIC DNA]</scope>
    <source>
        <strain evidence="4">DSM 44728 / CIP 108903 / NRRL B-16338 / NBRC 102104 / LLR-40K-21</strain>
    </source>
</reference>
<dbReference type="AlphaFoldDB" id="D3Q0S1"/>
<name>D3Q0S1_STANL</name>
<dbReference type="HOGENOM" id="CLU_833967_0_0_11"/>
<evidence type="ECO:0000313" key="3">
    <source>
        <dbReference type="EMBL" id="ADD41807.1"/>
    </source>
</evidence>
<evidence type="ECO:0000256" key="1">
    <source>
        <dbReference type="SAM" id="MobiDB-lite"/>
    </source>
</evidence>
<keyword evidence="2" id="KW-1133">Transmembrane helix</keyword>
<dbReference type="RefSeq" id="WP_013017378.1">
    <property type="nucleotide sequence ID" value="NC_013947.1"/>
</dbReference>
<keyword evidence="4" id="KW-1185">Reference proteome</keyword>
<keyword evidence="2" id="KW-0472">Membrane</keyword>